<dbReference type="CDD" id="cd16282">
    <property type="entry name" value="metallo-hydrolase-like_MBL-fold"/>
    <property type="match status" value="1"/>
</dbReference>
<dbReference type="RefSeq" id="WP_377576952.1">
    <property type="nucleotide sequence ID" value="NZ_JBHTMP010000068.1"/>
</dbReference>
<accession>A0ABW3YKW6</accession>
<dbReference type="SUPFAM" id="SSF56281">
    <property type="entry name" value="Metallo-hydrolase/oxidoreductase"/>
    <property type="match status" value="1"/>
</dbReference>
<reference evidence="3" key="1">
    <citation type="journal article" date="2019" name="Int. J. Syst. Evol. Microbiol.">
        <title>The Global Catalogue of Microorganisms (GCM) 10K type strain sequencing project: providing services to taxonomists for standard genome sequencing and annotation.</title>
        <authorList>
            <consortium name="The Broad Institute Genomics Platform"/>
            <consortium name="The Broad Institute Genome Sequencing Center for Infectious Disease"/>
            <person name="Wu L."/>
            <person name="Ma J."/>
        </authorList>
    </citation>
    <scope>NUCLEOTIDE SEQUENCE [LARGE SCALE GENOMIC DNA]</scope>
    <source>
        <strain evidence="3">JCM 31037</strain>
    </source>
</reference>
<dbReference type="InterPro" id="IPR050855">
    <property type="entry name" value="NDM-1-like"/>
</dbReference>
<organism evidence="2 3">
    <name type="scientific">Micromonospora sonneratiae</name>
    <dbReference type="NCBI Taxonomy" id="1184706"/>
    <lineage>
        <taxon>Bacteria</taxon>
        <taxon>Bacillati</taxon>
        <taxon>Actinomycetota</taxon>
        <taxon>Actinomycetes</taxon>
        <taxon>Micromonosporales</taxon>
        <taxon>Micromonosporaceae</taxon>
        <taxon>Micromonospora</taxon>
    </lineage>
</organism>
<keyword evidence="3" id="KW-1185">Reference proteome</keyword>
<protein>
    <submittedName>
        <fullName evidence="2">MBL fold metallo-hydrolase</fullName>
    </submittedName>
</protein>
<gene>
    <name evidence="2" type="ORF">ACFQ4H_29030</name>
</gene>
<comment type="caution">
    <text evidence="2">The sequence shown here is derived from an EMBL/GenBank/DDBJ whole genome shotgun (WGS) entry which is preliminary data.</text>
</comment>
<dbReference type="SMART" id="SM00849">
    <property type="entry name" value="Lactamase_B"/>
    <property type="match status" value="1"/>
</dbReference>
<dbReference type="Proteomes" id="UP001597260">
    <property type="component" value="Unassembled WGS sequence"/>
</dbReference>
<sequence>MSVNFTEVADRVHVLRHPVLDVNVTLIVGDRAALVVDTLSTAGQAAELAAAARTITPHPWMIVNTHHHFDHCFGNATLAGTPACPMYAHETTVALLRDHAAEVRRRAYDEMRGTEPVLAAELAQAQILAPSHAVHLESTVDLGGRLVVLRHLGRGHTEGDLVVHVPDADLLVAGDLIEESGPPAFEDSYPLEWAGTVAELLRLTTARSRVVPGHGAVVGVDFVQRQHEQLSALAWMIRDGHADHSPTQRVAARAPFGPETALVAVNRGYAELTGEALT</sequence>
<dbReference type="Gene3D" id="3.60.15.10">
    <property type="entry name" value="Ribonuclease Z/Hydroxyacylglutathione hydrolase-like"/>
    <property type="match status" value="1"/>
</dbReference>
<proteinExistence type="predicted"/>
<dbReference type="EMBL" id="JBHTMP010000068">
    <property type="protein sequence ID" value="MFD1325137.1"/>
    <property type="molecule type" value="Genomic_DNA"/>
</dbReference>
<name>A0ABW3YKW6_9ACTN</name>
<feature type="domain" description="Metallo-beta-lactamase" evidence="1">
    <location>
        <begin position="21"/>
        <end position="214"/>
    </location>
</feature>
<dbReference type="InterPro" id="IPR001279">
    <property type="entry name" value="Metallo-B-lactamas"/>
</dbReference>
<dbReference type="Pfam" id="PF00753">
    <property type="entry name" value="Lactamase_B"/>
    <property type="match status" value="1"/>
</dbReference>
<evidence type="ECO:0000259" key="1">
    <source>
        <dbReference type="SMART" id="SM00849"/>
    </source>
</evidence>
<dbReference type="PANTHER" id="PTHR42951:SF4">
    <property type="entry name" value="ACYL-COENZYME A THIOESTERASE MBLAC2"/>
    <property type="match status" value="1"/>
</dbReference>
<evidence type="ECO:0000313" key="3">
    <source>
        <dbReference type="Proteomes" id="UP001597260"/>
    </source>
</evidence>
<evidence type="ECO:0000313" key="2">
    <source>
        <dbReference type="EMBL" id="MFD1325137.1"/>
    </source>
</evidence>
<dbReference type="PANTHER" id="PTHR42951">
    <property type="entry name" value="METALLO-BETA-LACTAMASE DOMAIN-CONTAINING"/>
    <property type="match status" value="1"/>
</dbReference>
<dbReference type="InterPro" id="IPR036866">
    <property type="entry name" value="RibonucZ/Hydroxyglut_hydro"/>
</dbReference>